<feature type="non-terminal residue" evidence="1">
    <location>
        <position position="1"/>
    </location>
</feature>
<comment type="caution">
    <text evidence="1">The sequence shown here is derived from an EMBL/GenBank/DDBJ whole genome shotgun (WGS) entry which is preliminary data.</text>
</comment>
<proteinExistence type="predicted"/>
<evidence type="ECO:0000313" key="1">
    <source>
        <dbReference type="EMBL" id="TGZ62309.1"/>
    </source>
</evidence>
<organism evidence="1 2">
    <name type="scientific">Opisthorchis felineus</name>
    <dbReference type="NCBI Taxonomy" id="147828"/>
    <lineage>
        <taxon>Eukaryota</taxon>
        <taxon>Metazoa</taxon>
        <taxon>Spiralia</taxon>
        <taxon>Lophotrochozoa</taxon>
        <taxon>Platyhelminthes</taxon>
        <taxon>Trematoda</taxon>
        <taxon>Digenea</taxon>
        <taxon>Opisthorchiida</taxon>
        <taxon>Opisthorchiata</taxon>
        <taxon>Opisthorchiidae</taxon>
        <taxon>Opisthorchis</taxon>
    </lineage>
</organism>
<dbReference type="AlphaFoldDB" id="A0A4S2LMG4"/>
<dbReference type="Proteomes" id="UP000308267">
    <property type="component" value="Unassembled WGS sequence"/>
</dbReference>
<accession>A0A4S2LMG4</accession>
<gene>
    <name evidence="1" type="ORF">CRM22_007499</name>
</gene>
<sequence>FSSNRLHPKWLTNLRERRMDRVENKLDGGFLFTKKGTTQKHMRNTVLGTGAAYEKEA</sequence>
<dbReference type="EMBL" id="SJOL01007594">
    <property type="protein sequence ID" value="TGZ62309.1"/>
    <property type="molecule type" value="Genomic_DNA"/>
</dbReference>
<feature type="non-terminal residue" evidence="1">
    <location>
        <position position="57"/>
    </location>
</feature>
<reference evidence="1 2" key="1">
    <citation type="journal article" date="2019" name="BMC Genomics">
        <title>New insights from Opisthorchis felineus genome: update on genomics of the epidemiologically important liver flukes.</title>
        <authorList>
            <person name="Ershov N.I."/>
            <person name="Mordvinov V.A."/>
            <person name="Prokhortchouk E.B."/>
            <person name="Pakharukova M.Y."/>
            <person name="Gunbin K.V."/>
            <person name="Ustyantsev K."/>
            <person name="Genaev M.A."/>
            <person name="Blinov A.G."/>
            <person name="Mazur A."/>
            <person name="Boulygina E."/>
            <person name="Tsygankova S."/>
            <person name="Khrameeva E."/>
            <person name="Chekanov N."/>
            <person name="Fan G."/>
            <person name="Xiao A."/>
            <person name="Zhang H."/>
            <person name="Xu X."/>
            <person name="Yang H."/>
            <person name="Solovyev V."/>
            <person name="Lee S.M."/>
            <person name="Liu X."/>
            <person name="Afonnikov D.A."/>
            <person name="Skryabin K.G."/>
        </authorList>
    </citation>
    <scope>NUCLEOTIDE SEQUENCE [LARGE SCALE GENOMIC DNA]</scope>
    <source>
        <strain evidence="1">AK-0245</strain>
        <tissue evidence="1">Whole organism</tissue>
    </source>
</reference>
<evidence type="ECO:0000313" key="2">
    <source>
        <dbReference type="Proteomes" id="UP000308267"/>
    </source>
</evidence>
<name>A0A4S2LMG4_OPIFE</name>
<protein>
    <submittedName>
        <fullName evidence="1">Uncharacterized protein</fullName>
    </submittedName>
</protein>
<keyword evidence="2" id="KW-1185">Reference proteome</keyword>